<feature type="compositionally biased region" description="Basic and acidic residues" evidence="2">
    <location>
        <begin position="170"/>
        <end position="196"/>
    </location>
</feature>
<dbReference type="Pfam" id="PF09073">
    <property type="entry name" value="BUD22"/>
    <property type="match status" value="1"/>
</dbReference>
<gene>
    <name evidence="4" type="ORF">BCR34DRAFT_565957</name>
</gene>
<protein>
    <submittedName>
        <fullName evidence="4">Bud-site selection protein</fullName>
    </submittedName>
</protein>
<name>A0A1Y1ZL30_9PLEO</name>
<reference evidence="4 5" key="1">
    <citation type="submission" date="2016-07" db="EMBL/GenBank/DDBJ databases">
        <title>Pervasive Adenine N6-methylation of Active Genes in Fungi.</title>
        <authorList>
            <consortium name="DOE Joint Genome Institute"/>
            <person name="Mondo S.J."/>
            <person name="Dannebaum R.O."/>
            <person name="Kuo R.C."/>
            <person name="Labutti K."/>
            <person name="Haridas S."/>
            <person name="Kuo A."/>
            <person name="Salamov A."/>
            <person name="Ahrendt S.R."/>
            <person name="Lipzen A."/>
            <person name="Sullivan W."/>
            <person name="Andreopoulos W.B."/>
            <person name="Clum A."/>
            <person name="Lindquist E."/>
            <person name="Daum C."/>
            <person name="Ramamoorthy G.K."/>
            <person name="Gryganskyi A."/>
            <person name="Culley D."/>
            <person name="Magnuson J.K."/>
            <person name="James T.Y."/>
            <person name="O'Malley M.A."/>
            <person name="Stajich J.E."/>
            <person name="Spatafora J.W."/>
            <person name="Visel A."/>
            <person name="Grigoriev I.V."/>
        </authorList>
    </citation>
    <scope>NUCLEOTIDE SEQUENCE [LARGE SCALE GENOMIC DNA]</scope>
    <source>
        <strain evidence="4 5">CBS 115471</strain>
    </source>
</reference>
<feature type="region of interest" description="Disordered" evidence="2">
    <location>
        <begin position="1"/>
        <end position="28"/>
    </location>
</feature>
<dbReference type="EMBL" id="MCFA01000066">
    <property type="protein sequence ID" value="ORY10936.1"/>
    <property type="molecule type" value="Genomic_DNA"/>
</dbReference>
<feature type="region of interest" description="Disordered" evidence="2">
    <location>
        <begin position="164"/>
        <end position="419"/>
    </location>
</feature>
<evidence type="ECO:0000259" key="3">
    <source>
        <dbReference type="Pfam" id="PF09073"/>
    </source>
</evidence>
<dbReference type="STRING" id="1231657.A0A1Y1ZL30"/>
<evidence type="ECO:0000256" key="1">
    <source>
        <dbReference type="ARBA" id="ARBA00023054"/>
    </source>
</evidence>
<dbReference type="PANTHER" id="PTHR23325">
    <property type="entry name" value="SERUM RESPONSE FACTOR-BINDING"/>
    <property type="match status" value="1"/>
</dbReference>
<dbReference type="InterPro" id="IPR015158">
    <property type="entry name" value="Bud22_dom"/>
</dbReference>
<dbReference type="GO" id="GO:0030686">
    <property type="term" value="C:90S preribosome"/>
    <property type="evidence" value="ECO:0007669"/>
    <property type="project" value="TreeGrafter"/>
</dbReference>
<comment type="caution">
    <text evidence="4">The sequence shown here is derived from an EMBL/GenBank/DDBJ whole genome shotgun (WGS) entry which is preliminary data.</text>
</comment>
<feature type="compositionally biased region" description="Polar residues" evidence="2">
    <location>
        <begin position="249"/>
        <end position="258"/>
    </location>
</feature>
<keyword evidence="5" id="KW-1185">Reference proteome</keyword>
<dbReference type="GO" id="GO:0005634">
    <property type="term" value="C:nucleus"/>
    <property type="evidence" value="ECO:0007669"/>
    <property type="project" value="TreeGrafter"/>
</dbReference>
<evidence type="ECO:0000256" key="2">
    <source>
        <dbReference type="SAM" id="MobiDB-lite"/>
    </source>
</evidence>
<feature type="domain" description="Bud22" evidence="3">
    <location>
        <begin position="36"/>
        <end position="449"/>
    </location>
</feature>
<feature type="compositionally biased region" description="Low complexity" evidence="2">
    <location>
        <begin position="269"/>
        <end position="281"/>
    </location>
</feature>
<keyword evidence="1" id="KW-0175">Coiled coil</keyword>
<feature type="compositionally biased region" description="Polar residues" evidence="2">
    <location>
        <begin position="307"/>
        <end position="325"/>
    </location>
</feature>
<feature type="compositionally biased region" description="Low complexity" evidence="2">
    <location>
        <begin position="9"/>
        <end position="24"/>
    </location>
</feature>
<dbReference type="GO" id="GO:0030490">
    <property type="term" value="P:maturation of SSU-rRNA"/>
    <property type="evidence" value="ECO:0007669"/>
    <property type="project" value="TreeGrafter"/>
</dbReference>
<dbReference type="PANTHER" id="PTHR23325:SF1">
    <property type="entry name" value="SERUM RESPONSE FACTOR-BINDING PROTEIN 1"/>
    <property type="match status" value="1"/>
</dbReference>
<dbReference type="InterPro" id="IPR037393">
    <property type="entry name" value="Bud22/SRFB1"/>
</dbReference>
<evidence type="ECO:0000313" key="5">
    <source>
        <dbReference type="Proteomes" id="UP000193144"/>
    </source>
</evidence>
<accession>A0A1Y1ZL30</accession>
<feature type="compositionally biased region" description="Basic and acidic residues" evidence="2">
    <location>
        <begin position="371"/>
        <end position="391"/>
    </location>
</feature>
<sequence>MPKRKRSDGSPSAPALGSSSSRLLSRQKKLCNHRLDTAQKALVSALRLGAGFERQKYSRRRKTAKEKNDQKAVARLEAEYTVLKVLDFAKVAEQHLRRTVQRVKSIKGNEALPEKLREGDKEKEVREQAMLNVCARLCKVQAVRKIVDDMINDFKQILGVEAGGAPKPQIDVHKEKSDPQQHKEREEREEVEKEDASVGGLSDDDGEAFAAFDFRIAAPSSAEDGSDSGSISDGHRPPSLADTEDESSDNGSVASIPSQADAIDEESSEAISSADKNSSGDSDSDSGIPIPAPKAKSRGKDQEKPTKSTFLPSLSMGNYLSGSDSEASDLDVDVAPKKNRRGQRARQQIWEKKFGEKAKHVQKQDSQTGWDPKKGAVDTRGKFGGRGKDGIRPGTRGPQMSGENALPLGPKKAKKRDDVGELHPSWLAAKAAKEQKVNVKPMGKKLVFD</sequence>
<dbReference type="OrthoDB" id="3364872at2759"/>
<evidence type="ECO:0000313" key="4">
    <source>
        <dbReference type="EMBL" id="ORY10936.1"/>
    </source>
</evidence>
<organism evidence="4 5">
    <name type="scientific">Clohesyomyces aquaticus</name>
    <dbReference type="NCBI Taxonomy" id="1231657"/>
    <lineage>
        <taxon>Eukaryota</taxon>
        <taxon>Fungi</taxon>
        <taxon>Dikarya</taxon>
        <taxon>Ascomycota</taxon>
        <taxon>Pezizomycotina</taxon>
        <taxon>Dothideomycetes</taxon>
        <taxon>Pleosporomycetidae</taxon>
        <taxon>Pleosporales</taxon>
        <taxon>Lindgomycetaceae</taxon>
        <taxon>Clohesyomyces</taxon>
    </lineage>
</organism>
<dbReference type="Proteomes" id="UP000193144">
    <property type="component" value="Unassembled WGS sequence"/>
</dbReference>
<dbReference type="AlphaFoldDB" id="A0A1Y1ZL30"/>
<proteinExistence type="predicted"/>
<feature type="compositionally biased region" description="Basic and acidic residues" evidence="2">
    <location>
        <begin position="349"/>
        <end position="363"/>
    </location>
</feature>
<feature type="compositionally biased region" description="Low complexity" evidence="2">
    <location>
        <begin position="208"/>
        <end position="232"/>
    </location>
</feature>